<dbReference type="AlphaFoldDB" id="A0A2W7JZ21"/>
<feature type="domain" description="Glycosyltransferase 2-like" evidence="2">
    <location>
        <begin position="9"/>
        <end position="105"/>
    </location>
</feature>
<evidence type="ECO:0000259" key="2">
    <source>
        <dbReference type="Pfam" id="PF00535"/>
    </source>
</evidence>
<keyword evidence="5" id="KW-1185">Reference proteome</keyword>
<evidence type="ECO:0000256" key="1">
    <source>
        <dbReference type="ARBA" id="ARBA00022679"/>
    </source>
</evidence>
<evidence type="ECO:0000259" key="3">
    <source>
        <dbReference type="Pfam" id="PF02709"/>
    </source>
</evidence>
<dbReference type="RefSeq" id="WP_111541106.1">
    <property type="nucleotide sequence ID" value="NZ_QKYV01000004.1"/>
</dbReference>
<organism evidence="4 5">
    <name type="scientific">Mesonia algae</name>
    <dbReference type="NCBI Taxonomy" id="213248"/>
    <lineage>
        <taxon>Bacteria</taxon>
        <taxon>Pseudomonadati</taxon>
        <taxon>Bacteroidota</taxon>
        <taxon>Flavobacteriia</taxon>
        <taxon>Flavobacteriales</taxon>
        <taxon>Flavobacteriaceae</taxon>
        <taxon>Mesonia</taxon>
    </lineage>
</organism>
<dbReference type="Gene3D" id="3.90.550.10">
    <property type="entry name" value="Spore Coat Polysaccharide Biosynthesis Protein SpsA, Chain A"/>
    <property type="match status" value="1"/>
</dbReference>
<sequence>MWPQKNEISLVIPHYDRPHHLDLTLKGIEKNSEHPKEIIIVEMGIHELALEKYNLNIKIISHYQNRDNVGFATARNKGAEAAIGNILAFLDVDCIPEKDYFKELKRICSQRDGLFMAHSQFLTQPVKNLDTLSEISISHPDKNFPEAIELCEDYTKFSTLGFFLKKDLYENIGGFDNYYTGYGIEDIDFALATKNRLCPFYLTNLQVYHQQHSFYRPPLNHLESIIKNSNYFKSKWRQWPMMDYLEEFRNKGYIDWSTQHLNISALKSPSLEEIEQALVENEPFI</sequence>
<dbReference type="InterPro" id="IPR027791">
    <property type="entry name" value="Galactosyl_T_C"/>
</dbReference>
<dbReference type="InterPro" id="IPR001173">
    <property type="entry name" value="Glyco_trans_2-like"/>
</dbReference>
<dbReference type="GO" id="GO:0016740">
    <property type="term" value="F:transferase activity"/>
    <property type="evidence" value="ECO:0007669"/>
    <property type="project" value="UniProtKB-KW"/>
</dbReference>
<accession>A0A2W7JZ21</accession>
<dbReference type="PANTHER" id="PTHR43685">
    <property type="entry name" value="GLYCOSYLTRANSFERASE"/>
    <property type="match status" value="1"/>
</dbReference>
<dbReference type="Proteomes" id="UP000249542">
    <property type="component" value="Unassembled WGS sequence"/>
</dbReference>
<name>A0A2W7JZ21_9FLAO</name>
<evidence type="ECO:0000313" key="4">
    <source>
        <dbReference type="EMBL" id="PZW40750.1"/>
    </source>
</evidence>
<proteinExistence type="predicted"/>
<dbReference type="EMBL" id="QKYV01000004">
    <property type="protein sequence ID" value="PZW40750.1"/>
    <property type="molecule type" value="Genomic_DNA"/>
</dbReference>
<dbReference type="SUPFAM" id="SSF53448">
    <property type="entry name" value="Nucleotide-diphospho-sugar transferases"/>
    <property type="match status" value="1"/>
</dbReference>
<dbReference type="InterPro" id="IPR029044">
    <property type="entry name" value="Nucleotide-diphossugar_trans"/>
</dbReference>
<reference evidence="4 5" key="1">
    <citation type="submission" date="2018-06" db="EMBL/GenBank/DDBJ databases">
        <title>Genomic Encyclopedia of Archaeal and Bacterial Type Strains, Phase II (KMG-II): from individual species to whole genera.</title>
        <authorList>
            <person name="Goeker M."/>
        </authorList>
    </citation>
    <scope>NUCLEOTIDE SEQUENCE [LARGE SCALE GENOMIC DNA]</scope>
    <source>
        <strain evidence="4 5">DSM 15361</strain>
    </source>
</reference>
<dbReference type="InterPro" id="IPR050834">
    <property type="entry name" value="Glycosyltransf_2"/>
</dbReference>
<comment type="caution">
    <text evidence="4">The sequence shown here is derived from an EMBL/GenBank/DDBJ whole genome shotgun (WGS) entry which is preliminary data.</text>
</comment>
<evidence type="ECO:0000313" key="5">
    <source>
        <dbReference type="Proteomes" id="UP000249542"/>
    </source>
</evidence>
<keyword evidence="1 4" id="KW-0808">Transferase</keyword>
<dbReference type="Pfam" id="PF00535">
    <property type="entry name" value="Glycos_transf_2"/>
    <property type="match status" value="1"/>
</dbReference>
<dbReference type="Pfam" id="PF02709">
    <property type="entry name" value="Glyco_transf_7C"/>
    <property type="match status" value="1"/>
</dbReference>
<dbReference type="PANTHER" id="PTHR43685:SF2">
    <property type="entry name" value="GLYCOSYLTRANSFERASE 2-LIKE DOMAIN-CONTAINING PROTEIN"/>
    <property type="match status" value="1"/>
</dbReference>
<feature type="domain" description="Galactosyltransferase C-terminal" evidence="3">
    <location>
        <begin position="153"/>
        <end position="191"/>
    </location>
</feature>
<gene>
    <name evidence="4" type="ORF">LX95_01818</name>
</gene>
<protein>
    <submittedName>
        <fullName evidence="4">GT2 family glycosyltransferase</fullName>
    </submittedName>
</protein>